<dbReference type="PANTHER" id="PTHR32026">
    <property type="entry name" value="METHYLTRANSFERASE-LIKE PROTEIN 24"/>
    <property type="match status" value="1"/>
</dbReference>
<feature type="compositionally biased region" description="Polar residues" evidence="1">
    <location>
        <begin position="15"/>
        <end position="24"/>
    </location>
</feature>
<feature type="region of interest" description="Disordered" evidence="1">
    <location>
        <begin position="1"/>
        <end position="24"/>
    </location>
</feature>
<dbReference type="AlphaFoldDB" id="A0A7S4RF43"/>
<dbReference type="Pfam" id="PF13383">
    <property type="entry name" value="Methyltransf_22"/>
    <property type="match status" value="1"/>
</dbReference>
<proteinExistence type="predicted"/>
<sequence>MVIPTAHISKEASPAVNSIRTPKLTSQEQETNLFDMKNGGGDDTSFLLSSHENERIQQTAAAITSSTNSNTRPHHPKLHPLQWWYILLTDTISDISNAITSNFQRYILLQKHPSDQDKPPSFLSRHCQHYLPFFSSSTAHSISLRKSNAPKYMFCLSCILLLSLQHVSVKLQLHESKKFDLAKEQSFGYFATTSNDKWKLKQQRVKEATRHAFPDDVLRFIDEPNAWYHNNWDPDFTCQHERKIGGSSLGDGPKWLCDPHRLAPSILYRQQHQATTTTETPESGCLIYSIGINTDGLNFEHEILDLLHKDDMNCEIHVFEPENEKFNNEMIKSSTLSIPEGSSITFHPWGIKGSTDVKDPYRFKSFQDTINLLKHNGRDIDILKVDCKMCEWNIYHDWFDVGKTGIGHIGQILVEVHGSPEHVVNDFFETLVNEQGYVIFHKEANTEFYGGNCQEYSFLKLRRDFFSSDYYNRGT</sequence>
<organism evidence="3">
    <name type="scientific">Ditylum brightwellii</name>
    <dbReference type="NCBI Taxonomy" id="49249"/>
    <lineage>
        <taxon>Eukaryota</taxon>
        <taxon>Sar</taxon>
        <taxon>Stramenopiles</taxon>
        <taxon>Ochrophyta</taxon>
        <taxon>Bacillariophyta</taxon>
        <taxon>Mediophyceae</taxon>
        <taxon>Lithodesmiophycidae</taxon>
        <taxon>Lithodesmiales</taxon>
        <taxon>Lithodesmiaceae</taxon>
        <taxon>Ditylum</taxon>
    </lineage>
</organism>
<accession>A0A7S4RF43</accession>
<protein>
    <recommendedName>
        <fullName evidence="2">Methyltransferase domain-containing protein</fullName>
    </recommendedName>
</protein>
<reference evidence="3" key="1">
    <citation type="submission" date="2021-01" db="EMBL/GenBank/DDBJ databases">
        <authorList>
            <person name="Corre E."/>
            <person name="Pelletier E."/>
            <person name="Niang G."/>
            <person name="Scheremetjew M."/>
            <person name="Finn R."/>
            <person name="Kale V."/>
            <person name="Holt S."/>
            <person name="Cochrane G."/>
            <person name="Meng A."/>
            <person name="Brown T."/>
            <person name="Cohen L."/>
        </authorList>
    </citation>
    <scope>NUCLEOTIDE SEQUENCE</scope>
    <source>
        <strain evidence="3">GSO104</strain>
    </source>
</reference>
<evidence type="ECO:0000313" key="3">
    <source>
        <dbReference type="EMBL" id="CAE4612623.1"/>
    </source>
</evidence>
<dbReference type="InterPro" id="IPR025714">
    <property type="entry name" value="Methyltranfer_dom"/>
</dbReference>
<name>A0A7S4RF43_9STRA</name>
<gene>
    <name evidence="3" type="ORF">DBRI00130_LOCUS17711</name>
</gene>
<evidence type="ECO:0000259" key="2">
    <source>
        <dbReference type="Pfam" id="PF13383"/>
    </source>
</evidence>
<dbReference type="InterPro" id="IPR026913">
    <property type="entry name" value="METTL24"/>
</dbReference>
<feature type="domain" description="Methyltransferase" evidence="2">
    <location>
        <begin position="180"/>
        <end position="460"/>
    </location>
</feature>
<evidence type="ECO:0000256" key="1">
    <source>
        <dbReference type="SAM" id="MobiDB-lite"/>
    </source>
</evidence>
<dbReference type="EMBL" id="HBNS01022405">
    <property type="protein sequence ID" value="CAE4612623.1"/>
    <property type="molecule type" value="Transcribed_RNA"/>
</dbReference>
<dbReference type="PANTHER" id="PTHR32026:SF27">
    <property type="entry name" value="METHYLTRANSFERASE FKBM DOMAIN-CONTAINING PROTEIN-RELATED"/>
    <property type="match status" value="1"/>
</dbReference>